<dbReference type="AlphaFoldDB" id="A0A7B3MP85"/>
<proteinExistence type="predicted"/>
<dbReference type="InterPro" id="IPR031339">
    <property type="entry name" value="DUF4942"/>
</dbReference>
<dbReference type="Pfam" id="PF13708">
    <property type="entry name" value="DUF4942"/>
    <property type="match status" value="1"/>
</dbReference>
<dbReference type="EMBL" id="DABGKZ010000059">
    <property type="protein sequence ID" value="HAJ5152912.1"/>
    <property type="molecule type" value="Genomic_DNA"/>
</dbReference>
<dbReference type="Proteomes" id="UP000840371">
    <property type="component" value="Unassembled WGS sequence"/>
</dbReference>
<gene>
    <name evidence="2" type="ORF">HLZ50_23215</name>
</gene>
<protein>
    <submittedName>
        <fullName evidence="2">DUF4942 domain-containing protein</fullName>
    </submittedName>
</protein>
<evidence type="ECO:0000259" key="1">
    <source>
        <dbReference type="Pfam" id="PF13708"/>
    </source>
</evidence>
<feature type="domain" description="DUF4942" evidence="1">
    <location>
        <begin position="1"/>
        <end position="32"/>
    </location>
</feature>
<organism evidence="2">
    <name type="scientific">Escherichia coli</name>
    <dbReference type="NCBI Taxonomy" id="562"/>
    <lineage>
        <taxon>Bacteria</taxon>
        <taxon>Pseudomonadati</taxon>
        <taxon>Pseudomonadota</taxon>
        <taxon>Gammaproteobacteria</taxon>
        <taxon>Enterobacterales</taxon>
        <taxon>Enterobacteriaceae</taxon>
        <taxon>Escherichia</taxon>
    </lineage>
</organism>
<name>A0A7B3MP85_ECOLX</name>
<sequence>MRYFQKKIAHLTFKRPASIEKMNDIIAKHYPDQLPPSTNQRF</sequence>
<reference evidence="2" key="2">
    <citation type="submission" date="2019-11" db="EMBL/GenBank/DDBJ databases">
        <authorList>
            <consortium name="NCBI Pathogen Detection Project"/>
        </authorList>
    </citation>
    <scope>NUCLEOTIDE SEQUENCE</scope>
    <source>
        <strain evidence="2">Ecoli[ST-219]</strain>
    </source>
</reference>
<reference evidence="2" key="1">
    <citation type="journal article" date="2018" name="Genome Biol.">
        <title>SKESA: strategic k-mer extension for scrupulous assemblies.</title>
        <authorList>
            <person name="Souvorov A."/>
            <person name="Agarwala R."/>
            <person name="Lipman D.J."/>
        </authorList>
    </citation>
    <scope>NUCLEOTIDE SEQUENCE [LARGE SCALE GENOMIC DNA]</scope>
    <source>
        <strain>ecoli[ST-219]</strain>
        <strain evidence="2">Ecoli[ST-219]</strain>
    </source>
</reference>
<comment type="caution">
    <text evidence="2">The sequence shown here is derived from an EMBL/GenBank/DDBJ whole genome shotgun (WGS) entry which is preliminary data.</text>
</comment>
<evidence type="ECO:0000313" key="2">
    <source>
        <dbReference type="EMBL" id="HAJ5152912.1"/>
    </source>
</evidence>
<accession>A0A7B3MP85</accession>